<dbReference type="Proteomes" id="UP001327560">
    <property type="component" value="Chromosome 1"/>
</dbReference>
<evidence type="ECO:0000313" key="8">
    <source>
        <dbReference type="EMBL" id="WOK94109.1"/>
    </source>
</evidence>
<keyword evidence="2" id="KW-0479">Metal-binding</keyword>
<dbReference type="InterPro" id="IPR000058">
    <property type="entry name" value="Znf_AN1"/>
</dbReference>
<feature type="domain" description="AN1-type" evidence="7">
    <location>
        <begin position="95"/>
        <end position="145"/>
    </location>
</feature>
<evidence type="ECO:0000256" key="6">
    <source>
        <dbReference type="PROSITE-ProRule" id="PRU00449"/>
    </source>
</evidence>
<dbReference type="EMBL" id="CP136890">
    <property type="protein sequence ID" value="WOK94109.1"/>
    <property type="molecule type" value="Genomic_DNA"/>
</dbReference>
<dbReference type="PANTHER" id="PTHR14677">
    <property type="entry name" value="ARSENITE INDUCUBLE RNA ASSOCIATED PROTEIN AIP-1-RELATED"/>
    <property type="match status" value="1"/>
</dbReference>
<evidence type="ECO:0000256" key="1">
    <source>
        <dbReference type="ARBA" id="ARBA00003732"/>
    </source>
</evidence>
<dbReference type="InterPro" id="IPR035896">
    <property type="entry name" value="AN1-like_Znf"/>
</dbReference>
<keyword evidence="3 6" id="KW-0863">Zinc-finger</keyword>
<evidence type="ECO:0000313" key="9">
    <source>
        <dbReference type="Proteomes" id="UP001327560"/>
    </source>
</evidence>
<reference evidence="8 9" key="1">
    <citation type="submission" date="2023-10" db="EMBL/GenBank/DDBJ databases">
        <title>Chromosome-scale genome assembly provides insights into flower coloration mechanisms of Canna indica.</title>
        <authorList>
            <person name="Li C."/>
        </authorList>
    </citation>
    <scope>NUCLEOTIDE SEQUENCE [LARGE SCALE GENOMIC DNA]</scope>
    <source>
        <tissue evidence="8">Flower</tissue>
    </source>
</reference>
<dbReference type="Gene3D" id="4.10.1110.10">
    <property type="entry name" value="AN1-like Zinc finger"/>
    <property type="match status" value="2"/>
</dbReference>
<protein>
    <submittedName>
        <fullName evidence="8">Zinc finger AN1 domain-containing stress-associated protein 12</fullName>
    </submittedName>
</protein>
<comment type="function">
    <text evidence="1">May be involved in environmental stress response.</text>
</comment>
<evidence type="ECO:0000259" key="7">
    <source>
        <dbReference type="PROSITE" id="PS51039"/>
    </source>
</evidence>
<keyword evidence="4" id="KW-0862">Zinc</keyword>
<dbReference type="GO" id="GO:0008270">
    <property type="term" value="F:zinc ion binding"/>
    <property type="evidence" value="ECO:0007669"/>
    <property type="project" value="UniProtKB-KW"/>
</dbReference>
<accession>A0AAQ3JSJ7</accession>
<dbReference type="AlphaFoldDB" id="A0AAQ3JSJ7"/>
<dbReference type="GO" id="GO:0005737">
    <property type="term" value="C:cytoplasm"/>
    <property type="evidence" value="ECO:0007669"/>
    <property type="project" value="TreeGrafter"/>
</dbReference>
<evidence type="ECO:0000256" key="4">
    <source>
        <dbReference type="ARBA" id="ARBA00022833"/>
    </source>
</evidence>
<dbReference type="SMART" id="SM00154">
    <property type="entry name" value="ZnF_AN1"/>
    <property type="match status" value="2"/>
</dbReference>
<keyword evidence="9" id="KW-1185">Reference proteome</keyword>
<dbReference type="Pfam" id="PF01428">
    <property type="entry name" value="zf-AN1"/>
    <property type="match status" value="2"/>
</dbReference>
<evidence type="ECO:0000256" key="3">
    <source>
        <dbReference type="ARBA" id="ARBA00022771"/>
    </source>
</evidence>
<dbReference type="SUPFAM" id="SSF118310">
    <property type="entry name" value="AN1-like Zinc finger"/>
    <property type="match status" value="2"/>
</dbReference>
<dbReference type="PROSITE" id="PS51039">
    <property type="entry name" value="ZF_AN1"/>
    <property type="match status" value="2"/>
</dbReference>
<organism evidence="8 9">
    <name type="scientific">Canna indica</name>
    <name type="common">Indian-shot</name>
    <dbReference type="NCBI Taxonomy" id="4628"/>
    <lineage>
        <taxon>Eukaryota</taxon>
        <taxon>Viridiplantae</taxon>
        <taxon>Streptophyta</taxon>
        <taxon>Embryophyta</taxon>
        <taxon>Tracheophyta</taxon>
        <taxon>Spermatophyta</taxon>
        <taxon>Magnoliopsida</taxon>
        <taxon>Liliopsida</taxon>
        <taxon>Zingiberales</taxon>
        <taxon>Cannaceae</taxon>
        <taxon>Canna</taxon>
    </lineage>
</organism>
<sequence>MARGGTEAFPDLGEHCDLEDCKQLDFLPFTCNGCQKVFCLEHRTFKAHSCPKAEQHSRVVVVCEVCSMSIEKKAGEEEKIILERHKDSGSCDPIKKMKPRCPVKRCKEALTFSNKSTCKICNKSICLRHRFPSEHECNLRKPQVLMATRNGLNCRDKKNNSLSSPPSIKAC</sequence>
<dbReference type="PANTHER" id="PTHR14677:SF20">
    <property type="entry name" value="ZINC FINGER AN1-TYPE CONTAINING 2A-RELATED"/>
    <property type="match status" value="1"/>
</dbReference>
<evidence type="ECO:0000256" key="5">
    <source>
        <dbReference type="ARBA" id="ARBA00023016"/>
    </source>
</evidence>
<name>A0AAQ3JSJ7_9LILI</name>
<gene>
    <name evidence="8" type="ORF">Cni_G02811</name>
</gene>
<proteinExistence type="predicted"/>
<keyword evidence="5" id="KW-0346">Stress response</keyword>
<feature type="domain" description="AN1-type" evidence="7">
    <location>
        <begin position="10"/>
        <end position="58"/>
    </location>
</feature>
<evidence type="ECO:0000256" key="2">
    <source>
        <dbReference type="ARBA" id="ARBA00022723"/>
    </source>
</evidence>